<dbReference type="GO" id="GO:0019878">
    <property type="term" value="P:lysine biosynthetic process via aminoadipic acid"/>
    <property type="evidence" value="ECO:0007669"/>
    <property type="project" value="TreeGrafter"/>
</dbReference>
<gene>
    <name evidence="5" type="ORF">MGR_3750</name>
</gene>
<dbReference type="AlphaFoldDB" id="A4TWF6"/>
<dbReference type="GO" id="GO:0008897">
    <property type="term" value="F:holo-[acyl-carrier-protein] synthase activity"/>
    <property type="evidence" value="ECO:0007669"/>
    <property type="project" value="InterPro"/>
</dbReference>
<dbReference type="EC" id="2.7.8.-" evidence="5"/>
<dbReference type="InterPro" id="IPR050559">
    <property type="entry name" value="P-Pant_transferase_sf"/>
</dbReference>
<organism evidence="5">
    <name type="scientific">Magnetospirillum gryphiswaldense</name>
    <dbReference type="NCBI Taxonomy" id="55518"/>
    <lineage>
        <taxon>Bacteria</taxon>
        <taxon>Pseudomonadati</taxon>
        <taxon>Pseudomonadota</taxon>
        <taxon>Alphaproteobacteria</taxon>
        <taxon>Rhodospirillales</taxon>
        <taxon>Rhodospirillaceae</taxon>
        <taxon>Magnetospirillum</taxon>
    </lineage>
</organism>
<dbReference type="PANTHER" id="PTHR12215">
    <property type="entry name" value="PHOSPHOPANTETHEINE TRANSFERASE"/>
    <property type="match status" value="1"/>
</dbReference>
<accession>A4TWF6</accession>
<dbReference type="Pfam" id="PF01648">
    <property type="entry name" value="ACPS"/>
    <property type="match status" value="1"/>
</dbReference>
<feature type="domain" description="4'-phosphopantetheinyl transferase" evidence="3">
    <location>
        <begin position="112"/>
        <end position="212"/>
    </location>
</feature>
<feature type="domain" description="4'-phosphopantetheinyl transferase N-terminal" evidence="4">
    <location>
        <begin position="17"/>
        <end position="106"/>
    </location>
</feature>
<dbReference type="InterPro" id="IPR055066">
    <property type="entry name" value="AASDHPPT_N"/>
</dbReference>
<reference evidence="5" key="1">
    <citation type="journal article" date="2007" name="J. Bacteriol.">
        <title>Comparative genome analysis of four magnetotactic bacteria reveals a complex set of group-specific genes implicated in magnetosome biomineralization and function.</title>
        <authorList>
            <person name="Richter M."/>
            <person name="Kube M."/>
            <person name="Bazylinski D.A."/>
            <person name="Lombardot T."/>
            <person name="Gloeckner F.O."/>
            <person name="Reinhardt R."/>
            <person name="Schueler D."/>
        </authorList>
    </citation>
    <scope>NUCLEOTIDE SEQUENCE</scope>
    <source>
        <strain evidence="5">MSR-1</strain>
    </source>
</reference>
<name>A4TWF6_9PROT</name>
<dbReference type="GO" id="GO:0000287">
    <property type="term" value="F:magnesium ion binding"/>
    <property type="evidence" value="ECO:0007669"/>
    <property type="project" value="InterPro"/>
</dbReference>
<dbReference type="InterPro" id="IPR008278">
    <property type="entry name" value="4-PPantetheinyl_Trfase_dom"/>
</dbReference>
<keyword evidence="2 5" id="KW-0808">Transferase</keyword>
<dbReference type="RefSeq" id="WP_199791976.1">
    <property type="nucleotide sequence ID" value="NZ_CP027527.1"/>
</dbReference>
<dbReference type="GO" id="GO:0005829">
    <property type="term" value="C:cytosol"/>
    <property type="evidence" value="ECO:0007669"/>
    <property type="project" value="TreeGrafter"/>
</dbReference>
<evidence type="ECO:0000259" key="3">
    <source>
        <dbReference type="Pfam" id="PF01648"/>
    </source>
</evidence>
<evidence type="ECO:0000259" key="4">
    <source>
        <dbReference type="Pfam" id="PF22624"/>
    </source>
</evidence>
<dbReference type="PANTHER" id="PTHR12215:SF10">
    <property type="entry name" value="L-AMINOADIPATE-SEMIALDEHYDE DEHYDROGENASE-PHOSPHOPANTETHEINYL TRANSFERASE"/>
    <property type="match status" value="1"/>
</dbReference>
<proteinExistence type="inferred from homology"/>
<dbReference type="Pfam" id="PF22624">
    <property type="entry name" value="AASDHPPT_N"/>
    <property type="match status" value="1"/>
</dbReference>
<comment type="similarity">
    <text evidence="1">Belongs to the P-Pant transferase superfamily. Gsp/Sfp/HetI/AcpT family.</text>
</comment>
<evidence type="ECO:0000256" key="1">
    <source>
        <dbReference type="ARBA" id="ARBA00010990"/>
    </source>
</evidence>
<evidence type="ECO:0000313" key="5">
    <source>
        <dbReference type="EMBL" id="CAM74963.1"/>
    </source>
</evidence>
<dbReference type="InterPro" id="IPR037143">
    <property type="entry name" value="4-PPantetheinyl_Trfase_dom_sf"/>
</dbReference>
<sequence length="246" mass="27617">MHKDKAEIWWMEVAAITDDQWQRMETWLDLAERDRAGRFKFAADRHTYVAAHVLGRFLLSSWQSQVPPTEWRFSLGDHGKPEVVVAEAMPRYRLNLSHTGGLAAAALTIDHPIGIDVEWLDRRPPDCLALAERFFAASECDLVRQTAPDQRMLTFLGLWTLKEAYVKAIGKGLAQPLDAFAFTLDPVAIRFDGDDDPGCWLFRRFSPTPRHLMALALGHDQPAQVDITARPVTFAQLAGGGAIRSP</sequence>
<dbReference type="EMBL" id="CU459003">
    <property type="protein sequence ID" value="CAM74963.1"/>
    <property type="molecule type" value="Genomic_DNA"/>
</dbReference>
<evidence type="ECO:0000256" key="2">
    <source>
        <dbReference type="ARBA" id="ARBA00022679"/>
    </source>
</evidence>
<protein>
    <submittedName>
        <fullName evidence="5">4'-phosphopantetheinyl transferase</fullName>
        <ecNumber evidence="5">2.7.8.-</ecNumber>
    </submittedName>
</protein>
<dbReference type="SUPFAM" id="SSF56214">
    <property type="entry name" value="4'-phosphopantetheinyl transferase"/>
    <property type="match status" value="2"/>
</dbReference>
<dbReference type="Gene3D" id="3.90.470.20">
    <property type="entry name" value="4'-phosphopantetheinyl transferase domain"/>
    <property type="match status" value="2"/>
</dbReference>